<comment type="caution">
    <text evidence="1">The sequence shown here is derived from an EMBL/GenBank/DDBJ whole genome shotgun (WGS) entry which is preliminary data.</text>
</comment>
<organism evidence="1 2">
    <name type="scientific">Pleurodeles waltl</name>
    <name type="common">Iberian ribbed newt</name>
    <dbReference type="NCBI Taxonomy" id="8319"/>
    <lineage>
        <taxon>Eukaryota</taxon>
        <taxon>Metazoa</taxon>
        <taxon>Chordata</taxon>
        <taxon>Craniata</taxon>
        <taxon>Vertebrata</taxon>
        <taxon>Euteleostomi</taxon>
        <taxon>Amphibia</taxon>
        <taxon>Batrachia</taxon>
        <taxon>Caudata</taxon>
        <taxon>Salamandroidea</taxon>
        <taxon>Salamandridae</taxon>
        <taxon>Pleurodelinae</taxon>
        <taxon>Pleurodeles</taxon>
    </lineage>
</organism>
<proteinExistence type="predicted"/>
<evidence type="ECO:0000313" key="1">
    <source>
        <dbReference type="EMBL" id="KAJ1081644.1"/>
    </source>
</evidence>
<name>A0AAV7KTN1_PLEWA</name>
<protein>
    <submittedName>
        <fullName evidence="1">Uncharacterized protein</fullName>
    </submittedName>
</protein>
<dbReference type="AlphaFoldDB" id="A0AAV7KTN1"/>
<sequence length="147" mass="16540">MCVHFERGGVDSCVVIAWAYFCWRDGGGFVFASFSLTFGVADLCGCLNFVGFRDVGRNSCGGIPRLLRCVGGRLHGVYPSEMCLTKQFLIQKDLQHQLELCLHQLDCDLEVAYQLHLIAELQAALREYTALGDHKYLHLYQYDIAQA</sequence>
<evidence type="ECO:0000313" key="2">
    <source>
        <dbReference type="Proteomes" id="UP001066276"/>
    </source>
</evidence>
<dbReference type="EMBL" id="JANPWB010000016">
    <property type="protein sequence ID" value="KAJ1081644.1"/>
    <property type="molecule type" value="Genomic_DNA"/>
</dbReference>
<dbReference type="Proteomes" id="UP001066276">
    <property type="component" value="Chromosome 12"/>
</dbReference>
<accession>A0AAV7KTN1</accession>
<reference evidence="1" key="1">
    <citation type="journal article" date="2022" name="bioRxiv">
        <title>Sequencing and chromosome-scale assembly of the giantPleurodeles waltlgenome.</title>
        <authorList>
            <person name="Brown T."/>
            <person name="Elewa A."/>
            <person name="Iarovenko S."/>
            <person name="Subramanian E."/>
            <person name="Araus A.J."/>
            <person name="Petzold A."/>
            <person name="Susuki M."/>
            <person name="Suzuki K.-i.T."/>
            <person name="Hayashi T."/>
            <person name="Toyoda A."/>
            <person name="Oliveira C."/>
            <person name="Osipova E."/>
            <person name="Leigh N.D."/>
            <person name="Simon A."/>
            <person name="Yun M.H."/>
        </authorList>
    </citation>
    <scope>NUCLEOTIDE SEQUENCE</scope>
    <source>
        <strain evidence="1">20211129_DDA</strain>
        <tissue evidence="1">Liver</tissue>
    </source>
</reference>
<gene>
    <name evidence="1" type="ORF">NDU88_001822</name>
</gene>
<keyword evidence="2" id="KW-1185">Reference proteome</keyword>